<dbReference type="EMBL" id="DXDU01000131">
    <property type="protein sequence ID" value="HIY27155.1"/>
    <property type="molecule type" value="Genomic_DNA"/>
</dbReference>
<comment type="caution">
    <text evidence="2">The sequence shown here is derived from an EMBL/GenBank/DDBJ whole genome shotgun (WGS) entry which is preliminary data.</text>
</comment>
<dbReference type="GO" id="GO:0016787">
    <property type="term" value="F:hydrolase activity"/>
    <property type="evidence" value="ECO:0007669"/>
    <property type="project" value="UniProtKB-KW"/>
</dbReference>
<dbReference type="Proteomes" id="UP000823915">
    <property type="component" value="Unassembled WGS sequence"/>
</dbReference>
<proteinExistence type="predicted"/>
<dbReference type="InterPro" id="IPR036412">
    <property type="entry name" value="HAD-like_sf"/>
</dbReference>
<organism evidence="2 3">
    <name type="scientific">Candidatus Acutalibacter pullistercoris</name>
    <dbReference type="NCBI Taxonomy" id="2838418"/>
    <lineage>
        <taxon>Bacteria</taxon>
        <taxon>Bacillati</taxon>
        <taxon>Bacillota</taxon>
        <taxon>Clostridia</taxon>
        <taxon>Eubacteriales</taxon>
        <taxon>Acutalibacteraceae</taxon>
        <taxon>Acutalibacter</taxon>
    </lineage>
</organism>
<dbReference type="InterPro" id="IPR051540">
    <property type="entry name" value="S-2-haloacid_dehalogenase"/>
</dbReference>
<sequence length="238" mass="26270">MLKDTITTVLFDLDGTLLPMDQEQFTRAYFGLLVQKAAPFGLKPQPTIEAVWAGTKAMVKNDGSVPNHRRFWDTFCPLVGVEEETLRPVFDKFYAQEFHGARSACGENHYAKRAVQGLKAQGYDVILATNPIFPLEGVRTRLSWVGLAPEDFSLVTTYESSSYTKPNPAYFTQILQQAGKRPGECLMVGNDLAEDTGAVAAGLSLYVVTDCLENGDKGDLSQYPHGSFQEFLSFALLP</sequence>
<evidence type="ECO:0000313" key="2">
    <source>
        <dbReference type="EMBL" id="HIY27155.1"/>
    </source>
</evidence>
<name>A0A9D1YEB9_9FIRM</name>
<keyword evidence="1 2" id="KW-0378">Hydrolase</keyword>
<evidence type="ECO:0000256" key="1">
    <source>
        <dbReference type="ARBA" id="ARBA00022801"/>
    </source>
</evidence>
<dbReference type="InterPro" id="IPR023214">
    <property type="entry name" value="HAD_sf"/>
</dbReference>
<reference evidence="2" key="1">
    <citation type="journal article" date="2021" name="PeerJ">
        <title>Extensive microbial diversity within the chicken gut microbiome revealed by metagenomics and culture.</title>
        <authorList>
            <person name="Gilroy R."/>
            <person name="Ravi A."/>
            <person name="Getino M."/>
            <person name="Pursley I."/>
            <person name="Horton D.L."/>
            <person name="Alikhan N.F."/>
            <person name="Baker D."/>
            <person name="Gharbi K."/>
            <person name="Hall N."/>
            <person name="Watson M."/>
            <person name="Adriaenssens E.M."/>
            <person name="Foster-Nyarko E."/>
            <person name="Jarju S."/>
            <person name="Secka A."/>
            <person name="Antonio M."/>
            <person name="Oren A."/>
            <person name="Chaudhuri R.R."/>
            <person name="La Ragione R."/>
            <person name="Hildebrand F."/>
            <person name="Pallen M.J."/>
        </authorList>
    </citation>
    <scope>NUCLEOTIDE SEQUENCE</scope>
    <source>
        <strain evidence="2">1282</strain>
    </source>
</reference>
<dbReference type="PRINTS" id="PR00413">
    <property type="entry name" value="HADHALOGNASE"/>
</dbReference>
<reference evidence="2" key="2">
    <citation type="submission" date="2021-04" db="EMBL/GenBank/DDBJ databases">
        <authorList>
            <person name="Gilroy R."/>
        </authorList>
    </citation>
    <scope>NUCLEOTIDE SEQUENCE</scope>
    <source>
        <strain evidence="2">1282</strain>
    </source>
</reference>
<dbReference type="AlphaFoldDB" id="A0A9D1YEB9"/>
<dbReference type="PANTHER" id="PTHR43316:SF3">
    <property type="entry name" value="HALOACID DEHALOGENASE, TYPE II (AFU_ORTHOLOGUE AFUA_2G07750)-RELATED"/>
    <property type="match status" value="1"/>
</dbReference>
<dbReference type="PANTHER" id="PTHR43316">
    <property type="entry name" value="HYDROLASE, HALOACID DELAHOGENASE-RELATED"/>
    <property type="match status" value="1"/>
</dbReference>
<dbReference type="InterPro" id="IPR006439">
    <property type="entry name" value="HAD-SF_hydro_IA"/>
</dbReference>
<evidence type="ECO:0000313" key="3">
    <source>
        <dbReference type="Proteomes" id="UP000823915"/>
    </source>
</evidence>
<dbReference type="SUPFAM" id="SSF56784">
    <property type="entry name" value="HAD-like"/>
    <property type="match status" value="1"/>
</dbReference>
<dbReference type="SFLD" id="SFLDS00003">
    <property type="entry name" value="Haloacid_Dehalogenase"/>
    <property type="match status" value="1"/>
</dbReference>
<dbReference type="Gene3D" id="3.40.50.1000">
    <property type="entry name" value="HAD superfamily/HAD-like"/>
    <property type="match status" value="1"/>
</dbReference>
<dbReference type="SFLD" id="SFLDG01129">
    <property type="entry name" value="C1.5:_HAD__Beta-PGM__Phosphata"/>
    <property type="match status" value="1"/>
</dbReference>
<dbReference type="Pfam" id="PF00702">
    <property type="entry name" value="Hydrolase"/>
    <property type="match status" value="1"/>
</dbReference>
<accession>A0A9D1YEB9</accession>
<protein>
    <submittedName>
        <fullName evidence="2">HAD family hydrolase</fullName>
    </submittedName>
</protein>
<gene>
    <name evidence="2" type="ORF">H9838_08305</name>
</gene>